<name>A0ABN6IM35_9MYCO</name>
<accession>A0ABN6IM35</accession>
<evidence type="ECO:0000256" key="1">
    <source>
        <dbReference type="ARBA" id="ARBA00001974"/>
    </source>
</evidence>
<dbReference type="EMBL" id="AP024828">
    <property type="protein sequence ID" value="BCZ24103.1"/>
    <property type="molecule type" value="Genomic_DNA"/>
</dbReference>
<comment type="cofactor">
    <cofactor evidence="1">
        <name>FAD</name>
        <dbReference type="ChEBI" id="CHEBI:57692"/>
    </cofactor>
</comment>
<dbReference type="Gene3D" id="3.50.50.60">
    <property type="entry name" value="FAD/NAD(P)-binding domain"/>
    <property type="match status" value="2"/>
</dbReference>
<dbReference type="PANTHER" id="PTHR43014">
    <property type="entry name" value="MERCURIC REDUCTASE"/>
    <property type="match status" value="1"/>
</dbReference>
<comment type="similarity">
    <text evidence="2 9">Belongs to the class-I pyridine nucleotide-disulfide oxidoreductase family.</text>
</comment>
<gene>
    <name evidence="12" type="ORF">MTY59_39580</name>
</gene>
<evidence type="ECO:0000256" key="3">
    <source>
        <dbReference type="ARBA" id="ARBA00022630"/>
    </source>
</evidence>
<dbReference type="Gene3D" id="3.30.390.30">
    <property type="match status" value="1"/>
</dbReference>
<evidence type="ECO:0000313" key="12">
    <source>
        <dbReference type="EMBL" id="BCZ24103.1"/>
    </source>
</evidence>
<dbReference type="RefSeq" id="WP_221042644.1">
    <property type="nucleotide sequence ID" value="NZ_AP024828.1"/>
</dbReference>
<dbReference type="PRINTS" id="PR00411">
    <property type="entry name" value="PNDRDTASEI"/>
</dbReference>
<keyword evidence="13" id="KW-1185">Reference proteome</keyword>
<protein>
    <submittedName>
        <fullName evidence="12">Mercuric reductase</fullName>
    </submittedName>
</protein>
<proteinExistence type="inferred from homology"/>
<reference evidence="12 13" key="1">
    <citation type="submission" date="2021-07" db="EMBL/GenBank/DDBJ databases">
        <title>Complete genome sequence of nontuberculous Mycobacterium sp. TY59.</title>
        <authorList>
            <person name="Fukushima K."/>
        </authorList>
    </citation>
    <scope>NUCLEOTIDE SEQUENCE [LARGE SCALE GENOMIC DNA]</scope>
    <source>
        <strain evidence="12 13">TY59</strain>
    </source>
</reference>
<sequence>MTEHFDAIIVGAGQAGPPLAGRLTAAGQRVAVIERKLIGGTCVNTGCIPTKTMVASAHAAHLARRGADYGVGTGPVSVDMAKVKSRKDEIMLGNRKGVEDWLEGMNGCTVFRGHAVFQDPHTLRVGDDVLHADRIFLNVGGRAVVPDIPGLSDVEFLTNVSILELHTVPTHLIIVGGGYIALEFAQMYRRFGARVTIVEREPRLASREDEDVSAAVEAILRAEGIDVIVGADDVRIAKTGNGFELTPRAGAAPVEGSHLLLAVGRRPNTDDLGLQAAGVQTDARGYIVVDDQLKTSVDHIWAMGDCNGKGAFTHTSYNDFEIVAANLLDDDPRRVSDRITTYALYIDPPLGRAGMTVDQVRASGRKALVGKRPMTRVGRAVEKGETQGFMKVVVDAETQQILGAAVFGVGGDEAIHGILDVMSAKAPYTRLSRTMHIHPTVSELIPTMLQELSPLD</sequence>
<dbReference type="PRINTS" id="PR00368">
    <property type="entry name" value="FADPNR"/>
</dbReference>
<dbReference type="PIRSF" id="PIRSF000350">
    <property type="entry name" value="Mercury_reductase_MerA"/>
    <property type="match status" value="1"/>
</dbReference>
<dbReference type="InterPro" id="IPR004099">
    <property type="entry name" value="Pyr_nucl-diS_OxRdtase_dimer"/>
</dbReference>
<evidence type="ECO:0000256" key="9">
    <source>
        <dbReference type="RuleBase" id="RU003691"/>
    </source>
</evidence>
<evidence type="ECO:0000256" key="7">
    <source>
        <dbReference type="ARBA" id="ARBA00023157"/>
    </source>
</evidence>
<evidence type="ECO:0000313" key="13">
    <source>
        <dbReference type="Proteomes" id="UP000826012"/>
    </source>
</evidence>
<keyword evidence="4 9" id="KW-0274">FAD</keyword>
<dbReference type="NCBIfam" id="NF004992">
    <property type="entry name" value="PRK06370.1-4"/>
    <property type="match status" value="1"/>
</dbReference>
<keyword evidence="8 9" id="KW-0676">Redox-active center</keyword>
<feature type="domain" description="Pyridine nucleotide-disulphide oxidoreductase dimerisation" evidence="10">
    <location>
        <begin position="343"/>
        <end position="448"/>
    </location>
</feature>
<dbReference type="InterPro" id="IPR023753">
    <property type="entry name" value="FAD/NAD-binding_dom"/>
</dbReference>
<dbReference type="InterPro" id="IPR016156">
    <property type="entry name" value="FAD/NAD-linked_Rdtase_dimer_sf"/>
</dbReference>
<organism evidence="12 13">
    <name type="scientific">Mycobacterium senriense</name>
    <dbReference type="NCBI Taxonomy" id="2775496"/>
    <lineage>
        <taxon>Bacteria</taxon>
        <taxon>Bacillati</taxon>
        <taxon>Actinomycetota</taxon>
        <taxon>Actinomycetes</taxon>
        <taxon>Mycobacteriales</taxon>
        <taxon>Mycobacteriaceae</taxon>
        <taxon>Mycobacterium</taxon>
        <taxon>Mycobacterium avium complex (MAC)</taxon>
    </lineage>
</organism>
<dbReference type="InterPro" id="IPR012999">
    <property type="entry name" value="Pyr_OxRdtase_I_AS"/>
</dbReference>
<evidence type="ECO:0000256" key="2">
    <source>
        <dbReference type="ARBA" id="ARBA00007532"/>
    </source>
</evidence>
<dbReference type="Pfam" id="PF07992">
    <property type="entry name" value="Pyr_redox_2"/>
    <property type="match status" value="1"/>
</dbReference>
<dbReference type="InterPro" id="IPR001100">
    <property type="entry name" value="Pyr_nuc-diS_OxRdtase"/>
</dbReference>
<feature type="domain" description="FAD/NAD(P)-binding" evidence="11">
    <location>
        <begin position="6"/>
        <end position="316"/>
    </location>
</feature>
<dbReference type="InterPro" id="IPR036188">
    <property type="entry name" value="FAD/NAD-bd_sf"/>
</dbReference>
<evidence type="ECO:0000259" key="10">
    <source>
        <dbReference type="Pfam" id="PF02852"/>
    </source>
</evidence>
<keyword evidence="7" id="KW-1015">Disulfide bond</keyword>
<dbReference type="SUPFAM" id="SSF51905">
    <property type="entry name" value="FAD/NAD(P)-binding domain"/>
    <property type="match status" value="1"/>
</dbReference>
<evidence type="ECO:0000256" key="8">
    <source>
        <dbReference type="ARBA" id="ARBA00023284"/>
    </source>
</evidence>
<dbReference type="Proteomes" id="UP000826012">
    <property type="component" value="Chromosome"/>
</dbReference>
<evidence type="ECO:0000256" key="4">
    <source>
        <dbReference type="ARBA" id="ARBA00022827"/>
    </source>
</evidence>
<keyword evidence="6 9" id="KW-0560">Oxidoreductase</keyword>
<dbReference type="PROSITE" id="PS00076">
    <property type="entry name" value="PYRIDINE_REDOX_1"/>
    <property type="match status" value="1"/>
</dbReference>
<dbReference type="Pfam" id="PF02852">
    <property type="entry name" value="Pyr_redox_dim"/>
    <property type="match status" value="1"/>
</dbReference>
<evidence type="ECO:0000259" key="11">
    <source>
        <dbReference type="Pfam" id="PF07992"/>
    </source>
</evidence>
<keyword evidence="5" id="KW-0521">NADP</keyword>
<evidence type="ECO:0000256" key="5">
    <source>
        <dbReference type="ARBA" id="ARBA00022857"/>
    </source>
</evidence>
<evidence type="ECO:0000256" key="6">
    <source>
        <dbReference type="ARBA" id="ARBA00023002"/>
    </source>
</evidence>
<keyword evidence="3 9" id="KW-0285">Flavoprotein</keyword>
<dbReference type="PANTHER" id="PTHR43014:SF2">
    <property type="entry name" value="MERCURIC REDUCTASE"/>
    <property type="match status" value="1"/>
</dbReference>
<dbReference type="SUPFAM" id="SSF55424">
    <property type="entry name" value="FAD/NAD-linked reductases, dimerisation (C-terminal) domain"/>
    <property type="match status" value="1"/>
</dbReference>